<accession>A0A5C3KCU5</accession>
<dbReference type="GO" id="GO:0050684">
    <property type="term" value="P:regulation of mRNA processing"/>
    <property type="evidence" value="ECO:0007669"/>
    <property type="project" value="TreeGrafter"/>
</dbReference>
<evidence type="ECO:0000256" key="8">
    <source>
        <dbReference type="ARBA" id="ARBA00048679"/>
    </source>
</evidence>
<keyword evidence="3" id="KW-0808">Transferase</keyword>
<comment type="catalytic activity">
    <reaction evidence="8">
        <text>L-seryl-[protein] + ATP = O-phospho-L-seryl-[protein] + ADP + H(+)</text>
        <dbReference type="Rhea" id="RHEA:17989"/>
        <dbReference type="Rhea" id="RHEA-COMP:9863"/>
        <dbReference type="Rhea" id="RHEA-COMP:11604"/>
        <dbReference type="ChEBI" id="CHEBI:15378"/>
        <dbReference type="ChEBI" id="CHEBI:29999"/>
        <dbReference type="ChEBI" id="CHEBI:30616"/>
        <dbReference type="ChEBI" id="CHEBI:83421"/>
        <dbReference type="ChEBI" id="CHEBI:456216"/>
        <dbReference type="EC" id="2.7.11.1"/>
    </reaction>
</comment>
<evidence type="ECO:0000256" key="5">
    <source>
        <dbReference type="ARBA" id="ARBA00022777"/>
    </source>
</evidence>
<dbReference type="STRING" id="230819.A0A5C3KCU5"/>
<dbReference type="GO" id="GO:0004674">
    <property type="term" value="F:protein serine/threonine kinase activity"/>
    <property type="evidence" value="ECO:0007669"/>
    <property type="project" value="UniProtKB-KW"/>
</dbReference>
<dbReference type="InterPro" id="IPR000719">
    <property type="entry name" value="Prot_kinase_dom"/>
</dbReference>
<comment type="catalytic activity">
    <reaction evidence="7">
        <text>L-threonyl-[protein] + ATP = O-phospho-L-threonyl-[protein] + ADP + H(+)</text>
        <dbReference type="Rhea" id="RHEA:46608"/>
        <dbReference type="Rhea" id="RHEA-COMP:11060"/>
        <dbReference type="Rhea" id="RHEA-COMP:11605"/>
        <dbReference type="ChEBI" id="CHEBI:15378"/>
        <dbReference type="ChEBI" id="CHEBI:30013"/>
        <dbReference type="ChEBI" id="CHEBI:30616"/>
        <dbReference type="ChEBI" id="CHEBI:61977"/>
        <dbReference type="ChEBI" id="CHEBI:456216"/>
        <dbReference type="EC" id="2.7.11.1"/>
    </reaction>
</comment>
<name>A0A5C3KCU5_COPMA</name>
<dbReference type="InterPro" id="IPR011009">
    <property type="entry name" value="Kinase-like_dom_sf"/>
</dbReference>
<evidence type="ECO:0000259" key="9">
    <source>
        <dbReference type="PROSITE" id="PS50011"/>
    </source>
</evidence>
<dbReference type="EC" id="2.7.11.1" evidence="1"/>
<dbReference type="OrthoDB" id="5979581at2759"/>
<dbReference type="Gene3D" id="3.30.200.20">
    <property type="entry name" value="Phosphorylase Kinase, domain 1"/>
    <property type="match status" value="1"/>
</dbReference>
<dbReference type="AlphaFoldDB" id="A0A5C3KCU5"/>
<evidence type="ECO:0000256" key="7">
    <source>
        <dbReference type="ARBA" id="ARBA00047899"/>
    </source>
</evidence>
<dbReference type="InterPro" id="IPR051334">
    <property type="entry name" value="SRPK"/>
</dbReference>
<proteinExistence type="predicted"/>
<dbReference type="PANTHER" id="PTHR47634">
    <property type="entry name" value="PROTEIN KINASE DOMAIN-CONTAINING PROTEIN-RELATED"/>
    <property type="match status" value="1"/>
</dbReference>
<dbReference type="GO" id="GO:0005737">
    <property type="term" value="C:cytoplasm"/>
    <property type="evidence" value="ECO:0007669"/>
    <property type="project" value="TreeGrafter"/>
</dbReference>
<evidence type="ECO:0000256" key="6">
    <source>
        <dbReference type="ARBA" id="ARBA00022840"/>
    </source>
</evidence>
<dbReference type="GO" id="GO:0005634">
    <property type="term" value="C:nucleus"/>
    <property type="evidence" value="ECO:0007669"/>
    <property type="project" value="TreeGrafter"/>
</dbReference>
<dbReference type="GO" id="GO:0005524">
    <property type="term" value="F:ATP binding"/>
    <property type="evidence" value="ECO:0007669"/>
    <property type="project" value="UniProtKB-KW"/>
</dbReference>
<keyword evidence="5 10" id="KW-0418">Kinase</keyword>
<dbReference type="Pfam" id="PF00069">
    <property type="entry name" value="Pkinase"/>
    <property type="match status" value="1"/>
</dbReference>
<keyword evidence="4" id="KW-0547">Nucleotide-binding</keyword>
<dbReference type="SMART" id="SM00220">
    <property type="entry name" value="S_TKc"/>
    <property type="match status" value="1"/>
</dbReference>
<evidence type="ECO:0000313" key="10">
    <source>
        <dbReference type="EMBL" id="TFK17754.1"/>
    </source>
</evidence>
<dbReference type="SUPFAM" id="SSF56112">
    <property type="entry name" value="Protein kinase-like (PK-like)"/>
    <property type="match status" value="1"/>
</dbReference>
<evidence type="ECO:0000256" key="1">
    <source>
        <dbReference type="ARBA" id="ARBA00012513"/>
    </source>
</evidence>
<sequence length="351" mass="37890">MSPFPEEPLDSEVGYIPAKPEDKLDNDKYTVLGKLGWGARSSVWLVADNEDPDRILAAKVFTVEATEDGTAEEEKDLYEGLGGHHTDIPIFQGSFEHESSRGTHLVLLFVHIGPSVEALRLSNTDGGYIPVHFAKKIVARLASILSTLHSDHRIVHGGVKAENVLITSVFDASSIRSYLESSPFLPPSDFVKGELKEPFPVVKSQPLDHGFKWNSPRSSIAGADVYLTGLGSAAAGKNDNEFKTDIQDLGLLAFLLVTGTPLFPGNHDKVRANAETIGRVEELLTQSGKIAASDVPSTASFIRSCLKSALHELPSGFELLSNPWVEDGSLCSCGWCVTDPIDGILATKQTV</sequence>
<organism evidence="10 11">
    <name type="scientific">Coprinopsis marcescibilis</name>
    <name type="common">Agaric fungus</name>
    <name type="synonym">Psathyrella marcescibilis</name>
    <dbReference type="NCBI Taxonomy" id="230819"/>
    <lineage>
        <taxon>Eukaryota</taxon>
        <taxon>Fungi</taxon>
        <taxon>Dikarya</taxon>
        <taxon>Basidiomycota</taxon>
        <taxon>Agaricomycotina</taxon>
        <taxon>Agaricomycetes</taxon>
        <taxon>Agaricomycetidae</taxon>
        <taxon>Agaricales</taxon>
        <taxon>Agaricineae</taxon>
        <taxon>Psathyrellaceae</taxon>
        <taxon>Coprinopsis</taxon>
    </lineage>
</organism>
<dbReference type="Gene3D" id="1.10.510.10">
    <property type="entry name" value="Transferase(Phosphotransferase) domain 1"/>
    <property type="match status" value="1"/>
</dbReference>
<dbReference type="Proteomes" id="UP000307440">
    <property type="component" value="Unassembled WGS sequence"/>
</dbReference>
<feature type="domain" description="Protein kinase" evidence="9">
    <location>
        <begin position="29"/>
        <end position="325"/>
    </location>
</feature>
<keyword evidence="11" id="KW-1185">Reference proteome</keyword>
<evidence type="ECO:0000256" key="4">
    <source>
        <dbReference type="ARBA" id="ARBA00022741"/>
    </source>
</evidence>
<evidence type="ECO:0000256" key="2">
    <source>
        <dbReference type="ARBA" id="ARBA00022527"/>
    </source>
</evidence>
<dbReference type="PROSITE" id="PS50011">
    <property type="entry name" value="PROTEIN_KINASE_DOM"/>
    <property type="match status" value="1"/>
</dbReference>
<evidence type="ECO:0000313" key="11">
    <source>
        <dbReference type="Proteomes" id="UP000307440"/>
    </source>
</evidence>
<protein>
    <recommendedName>
        <fullName evidence="1">non-specific serine/threonine protein kinase</fullName>
        <ecNumber evidence="1">2.7.11.1</ecNumber>
    </recommendedName>
</protein>
<reference evidence="10 11" key="1">
    <citation type="journal article" date="2019" name="Nat. Ecol. Evol.">
        <title>Megaphylogeny resolves global patterns of mushroom evolution.</title>
        <authorList>
            <person name="Varga T."/>
            <person name="Krizsan K."/>
            <person name="Foldi C."/>
            <person name="Dima B."/>
            <person name="Sanchez-Garcia M."/>
            <person name="Sanchez-Ramirez S."/>
            <person name="Szollosi G.J."/>
            <person name="Szarkandi J.G."/>
            <person name="Papp V."/>
            <person name="Albert L."/>
            <person name="Andreopoulos W."/>
            <person name="Angelini C."/>
            <person name="Antonin V."/>
            <person name="Barry K.W."/>
            <person name="Bougher N.L."/>
            <person name="Buchanan P."/>
            <person name="Buyck B."/>
            <person name="Bense V."/>
            <person name="Catcheside P."/>
            <person name="Chovatia M."/>
            <person name="Cooper J."/>
            <person name="Damon W."/>
            <person name="Desjardin D."/>
            <person name="Finy P."/>
            <person name="Geml J."/>
            <person name="Haridas S."/>
            <person name="Hughes K."/>
            <person name="Justo A."/>
            <person name="Karasinski D."/>
            <person name="Kautmanova I."/>
            <person name="Kiss B."/>
            <person name="Kocsube S."/>
            <person name="Kotiranta H."/>
            <person name="LaButti K.M."/>
            <person name="Lechner B.E."/>
            <person name="Liimatainen K."/>
            <person name="Lipzen A."/>
            <person name="Lukacs Z."/>
            <person name="Mihaltcheva S."/>
            <person name="Morgado L.N."/>
            <person name="Niskanen T."/>
            <person name="Noordeloos M.E."/>
            <person name="Ohm R.A."/>
            <person name="Ortiz-Santana B."/>
            <person name="Ovrebo C."/>
            <person name="Racz N."/>
            <person name="Riley R."/>
            <person name="Savchenko A."/>
            <person name="Shiryaev A."/>
            <person name="Soop K."/>
            <person name="Spirin V."/>
            <person name="Szebenyi C."/>
            <person name="Tomsovsky M."/>
            <person name="Tulloss R.E."/>
            <person name="Uehling J."/>
            <person name="Grigoriev I.V."/>
            <person name="Vagvolgyi C."/>
            <person name="Papp T."/>
            <person name="Martin F.M."/>
            <person name="Miettinen O."/>
            <person name="Hibbett D.S."/>
            <person name="Nagy L.G."/>
        </authorList>
    </citation>
    <scope>NUCLEOTIDE SEQUENCE [LARGE SCALE GENOMIC DNA]</scope>
    <source>
        <strain evidence="10 11">CBS 121175</strain>
    </source>
</reference>
<dbReference type="GO" id="GO:0000245">
    <property type="term" value="P:spliceosomal complex assembly"/>
    <property type="evidence" value="ECO:0007669"/>
    <property type="project" value="TreeGrafter"/>
</dbReference>
<keyword evidence="2" id="KW-0723">Serine/threonine-protein kinase</keyword>
<gene>
    <name evidence="10" type="ORF">FA15DRAFT_675846</name>
</gene>
<dbReference type="EMBL" id="ML210466">
    <property type="protein sequence ID" value="TFK17754.1"/>
    <property type="molecule type" value="Genomic_DNA"/>
</dbReference>
<dbReference type="PANTHER" id="PTHR47634:SF9">
    <property type="entry name" value="PROTEIN KINASE DOMAIN-CONTAINING PROTEIN-RELATED"/>
    <property type="match status" value="1"/>
</dbReference>
<evidence type="ECO:0000256" key="3">
    <source>
        <dbReference type="ARBA" id="ARBA00022679"/>
    </source>
</evidence>
<keyword evidence="6" id="KW-0067">ATP-binding</keyword>